<protein>
    <submittedName>
        <fullName evidence="2">Uncharacterized protein</fullName>
    </submittedName>
</protein>
<dbReference type="Proteomes" id="UP000887565">
    <property type="component" value="Unplaced"/>
</dbReference>
<proteinExistence type="predicted"/>
<sequence>MYSFSDSKSENSIPTPNVIDNVRHYHLKIPLCLDGHRKSAFCGIAGEKQCPSSRLLPSCFQKSRTVANCRLSLIKSKESVAVVDCRRLLPIVADCRKKASSSKMIDTILKTPARKNKPKNRSINLAKKFLKRINPKEFVMK</sequence>
<dbReference type="WBParaSite" id="nRc.2.0.1.t25318-RA">
    <property type="protein sequence ID" value="nRc.2.0.1.t25318-RA"/>
    <property type="gene ID" value="nRc.2.0.1.g25318"/>
</dbReference>
<reference evidence="2" key="1">
    <citation type="submission" date="2022-11" db="UniProtKB">
        <authorList>
            <consortium name="WormBaseParasite"/>
        </authorList>
    </citation>
    <scope>IDENTIFICATION</scope>
</reference>
<organism evidence="1 2">
    <name type="scientific">Romanomermis culicivorax</name>
    <name type="common">Nematode worm</name>
    <dbReference type="NCBI Taxonomy" id="13658"/>
    <lineage>
        <taxon>Eukaryota</taxon>
        <taxon>Metazoa</taxon>
        <taxon>Ecdysozoa</taxon>
        <taxon>Nematoda</taxon>
        <taxon>Enoplea</taxon>
        <taxon>Dorylaimia</taxon>
        <taxon>Mermithida</taxon>
        <taxon>Mermithoidea</taxon>
        <taxon>Mermithidae</taxon>
        <taxon>Romanomermis</taxon>
    </lineage>
</organism>
<evidence type="ECO:0000313" key="1">
    <source>
        <dbReference type="Proteomes" id="UP000887565"/>
    </source>
</evidence>
<evidence type="ECO:0000313" key="2">
    <source>
        <dbReference type="WBParaSite" id="nRc.2.0.1.t25318-RA"/>
    </source>
</evidence>
<accession>A0A915JH05</accession>
<dbReference type="AlphaFoldDB" id="A0A915JH05"/>
<keyword evidence="1" id="KW-1185">Reference proteome</keyword>
<name>A0A915JH05_ROMCU</name>